<evidence type="ECO:0000256" key="5">
    <source>
        <dbReference type="ARBA" id="ARBA00022692"/>
    </source>
</evidence>
<dbReference type="PANTHER" id="PTHR33908">
    <property type="entry name" value="MANNOSYLTRANSFERASE YKCB-RELATED"/>
    <property type="match status" value="1"/>
</dbReference>
<keyword evidence="2" id="KW-1003">Cell membrane</keyword>
<dbReference type="EMBL" id="MLAW01000068">
    <property type="protein sequence ID" value="OJJ15729.1"/>
    <property type="molecule type" value="Genomic_DNA"/>
</dbReference>
<evidence type="ECO:0000313" key="11">
    <source>
        <dbReference type="Proteomes" id="UP000183940"/>
    </source>
</evidence>
<evidence type="ECO:0000256" key="3">
    <source>
        <dbReference type="ARBA" id="ARBA00022676"/>
    </source>
</evidence>
<dbReference type="GO" id="GO:0005886">
    <property type="term" value="C:plasma membrane"/>
    <property type="evidence" value="ECO:0007669"/>
    <property type="project" value="UniProtKB-SubCell"/>
</dbReference>
<keyword evidence="7 8" id="KW-0472">Membrane</keyword>
<keyword evidence="4" id="KW-0808">Transferase</keyword>
<evidence type="ECO:0000256" key="6">
    <source>
        <dbReference type="ARBA" id="ARBA00022989"/>
    </source>
</evidence>
<accession>A0A1L9QK34</accession>
<evidence type="ECO:0000256" key="7">
    <source>
        <dbReference type="ARBA" id="ARBA00023136"/>
    </source>
</evidence>
<feature type="transmembrane region" description="Helical" evidence="8">
    <location>
        <begin position="122"/>
        <end position="142"/>
    </location>
</feature>
<dbReference type="InterPro" id="IPR038731">
    <property type="entry name" value="RgtA/B/C-like"/>
</dbReference>
<evidence type="ECO:0000313" key="10">
    <source>
        <dbReference type="EMBL" id="OJJ15729.1"/>
    </source>
</evidence>
<evidence type="ECO:0000259" key="9">
    <source>
        <dbReference type="Pfam" id="PF13231"/>
    </source>
</evidence>
<keyword evidence="3" id="KW-0328">Glycosyltransferase</keyword>
<comment type="subcellular location">
    <subcellularLocation>
        <location evidence="1">Cell membrane</location>
        <topology evidence="1">Multi-pass membrane protein</topology>
    </subcellularLocation>
</comment>
<evidence type="ECO:0000256" key="8">
    <source>
        <dbReference type="SAM" id="Phobius"/>
    </source>
</evidence>
<keyword evidence="11" id="KW-1185">Reference proteome</keyword>
<reference evidence="10" key="1">
    <citation type="submission" date="2016-10" db="EMBL/GenBank/DDBJ databases">
        <title>CRISPR-Cas defence system in Roseofilum reptotaenium: evidence of a bacteriophage-cyanobacterium arms race in the coral black band disease.</title>
        <authorList>
            <person name="Buerger P."/>
            <person name="Wood-Charlson E.M."/>
            <person name="Weynberg K.D."/>
            <person name="Willis B."/>
            <person name="Van Oppen M.J."/>
        </authorList>
    </citation>
    <scope>NUCLEOTIDE SEQUENCE [LARGE SCALE GENOMIC DNA]</scope>
    <source>
        <strain evidence="10">AO1-A</strain>
    </source>
</reference>
<keyword evidence="6 8" id="KW-1133">Transmembrane helix</keyword>
<feature type="transmembrane region" description="Helical" evidence="8">
    <location>
        <begin position="53"/>
        <end position="72"/>
    </location>
</feature>
<dbReference type="AlphaFoldDB" id="A0A1L9QK34"/>
<comment type="caution">
    <text evidence="10">The sequence shown here is derived from an EMBL/GenBank/DDBJ whole genome shotgun (WGS) entry which is preliminary data.</text>
</comment>
<dbReference type="GO" id="GO:0016763">
    <property type="term" value="F:pentosyltransferase activity"/>
    <property type="evidence" value="ECO:0007669"/>
    <property type="project" value="TreeGrafter"/>
</dbReference>
<evidence type="ECO:0000256" key="1">
    <source>
        <dbReference type="ARBA" id="ARBA00004651"/>
    </source>
</evidence>
<gene>
    <name evidence="10" type="ORF">BI308_24080</name>
</gene>
<protein>
    <recommendedName>
        <fullName evidence="9">Glycosyltransferase RgtA/B/C/D-like domain-containing protein</fullName>
    </recommendedName>
</protein>
<name>A0A1L9QK34_9CYAN</name>
<feature type="transmembrane region" description="Helical" evidence="8">
    <location>
        <begin position="79"/>
        <end position="102"/>
    </location>
</feature>
<evidence type="ECO:0000256" key="2">
    <source>
        <dbReference type="ARBA" id="ARBA00022475"/>
    </source>
</evidence>
<dbReference type="STRING" id="1925591.BI308_24080"/>
<dbReference type="GO" id="GO:0009103">
    <property type="term" value="P:lipopolysaccharide biosynthetic process"/>
    <property type="evidence" value="ECO:0007669"/>
    <property type="project" value="UniProtKB-ARBA"/>
</dbReference>
<organism evidence="10 11">
    <name type="scientific">Roseofilum reptotaenium AO1-A</name>
    <dbReference type="NCBI Taxonomy" id="1925591"/>
    <lineage>
        <taxon>Bacteria</taxon>
        <taxon>Bacillati</taxon>
        <taxon>Cyanobacteriota</taxon>
        <taxon>Cyanophyceae</taxon>
        <taxon>Desertifilales</taxon>
        <taxon>Desertifilaceae</taxon>
        <taxon>Roseofilum</taxon>
    </lineage>
</organism>
<dbReference type="PANTHER" id="PTHR33908:SF11">
    <property type="entry name" value="MEMBRANE PROTEIN"/>
    <property type="match status" value="1"/>
</dbReference>
<proteinExistence type="predicted"/>
<evidence type="ECO:0000256" key="4">
    <source>
        <dbReference type="ARBA" id="ARBA00022679"/>
    </source>
</evidence>
<sequence>MARFLQYRWPLLVLFVLAIATRLPFQSQILYEHDSVNFAWAMEEFDLERHQPHAPGTFIVLILSARLLNFWLQDANQSLVMVNIIAMAIATCAIYVLGNLWFNRTVGWIAAFLMLSSPLIWFYSEVGLSYTLELAWVILIAIACHHSRKGNMRALLISALLLGLSGGIRPNTPIFPPSGVWLRVWDGERKVIEQQILS</sequence>
<feature type="domain" description="Glycosyltransferase RgtA/B/C/D-like" evidence="9">
    <location>
        <begin position="53"/>
        <end position="193"/>
    </location>
</feature>
<dbReference type="Proteomes" id="UP000183940">
    <property type="component" value="Unassembled WGS sequence"/>
</dbReference>
<dbReference type="InterPro" id="IPR050297">
    <property type="entry name" value="LipidA_mod_glycosyltrf_83"/>
</dbReference>
<keyword evidence="5 8" id="KW-0812">Transmembrane</keyword>
<dbReference type="Pfam" id="PF13231">
    <property type="entry name" value="PMT_2"/>
    <property type="match status" value="1"/>
</dbReference>